<protein>
    <submittedName>
        <fullName evidence="2">Uncharacterized protein</fullName>
    </submittedName>
</protein>
<accession>A0A9P6N7K1</accession>
<evidence type="ECO:0000313" key="2">
    <source>
        <dbReference type="EMBL" id="KAG0141119.1"/>
    </source>
</evidence>
<reference evidence="2" key="1">
    <citation type="submission" date="2013-11" db="EMBL/GenBank/DDBJ databases">
        <title>Genome sequence of the fusiform rust pathogen reveals effectors for host alternation and coevolution with pine.</title>
        <authorList>
            <consortium name="DOE Joint Genome Institute"/>
            <person name="Smith K."/>
            <person name="Pendleton A."/>
            <person name="Kubisiak T."/>
            <person name="Anderson C."/>
            <person name="Salamov A."/>
            <person name="Aerts A."/>
            <person name="Riley R."/>
            <person name="Clum A."/>
            <person name="Lindquist E."/>
            <person name="Ence D."/>
            <person name="Campbell M."/>
            <person name="Kronenberg Z."/>
            <person name="Feau N."/>
            <person name="Dhillon B."/>
            <person name="Hamelin R."/>
            <person name="Burleigh J."/>
            <person name="Smith J."/>
            <person name="Yandell M."/>
            <person name="Nelson C."/>
            <person name="Grigoriev I."/>
            <person name="Davis J."/>
        </authorList>
    </citation>
    <scope>NUCLEOTIDE SEQUENCE</scope>
    <source>
        <strain evidence="2">G11</strain>
    </source>
</reference>
<keyword evidence="3" id="KW-1185">Reference proteome</keyword>
<evidence type="ECO:0000313" key="3">
    <source>
        <dbReference type="Proteomes" id="UP000886653"/>
    </source>
</evidence>
<dbReference type="AlphaFoldDB" id="A0A9P6N7K1"/>
<comment type="caution">
    <text evidence="2">The sequence shown here is derived from an EMBL/GenBank/DDBJ whole genome shotgun (WGS) entry which is preliminary data.</text>
</comment>
<gene>
    <name evidence="2" type="ORF">CROQUDRAFT_99157</name>
</gene>
<sequence>MTIDSSVEPFTDQQHKSPNTSVVVIVPQKKKTEVVQSNKSGLDSSSQGCGHHQEL</sequence>
<dbReference type="Proteomes" id="UP000886653">
    <property type="component" value="Unassembled WGS sequence"/>
</dbReference>
<feature type="compositionally biased region" description="Polar residues" evidence="1">
    <location>
        <begin position="34"/>
        <end position="48"/>
    </location>
</feature>
<evidence type="ECO:0000256" key="1">
    <source>
        <dbReference type="SAM" id="MobiDB-lite"/>
    </source>
</evidence>
<proteinExistence type="predicted"/>
<name>A0A9P6N7K1_9BASI</name>
<feature type="region of interest" description="Disordered" evidence="1">
    <location>
        <begin position="1"/>
        <end position="55"/>
    </location>
</feature>
<organism evidence="2 3">
    <name type="scientific">Cronartium quercuum f. sp. fusiforme G11</name>
    <dbReference type="NCBI Taxonomy" id="708437"/>
    <lineage>
        <taxon>Eukaryota</taxon>
        <taxon>Fungi</taxon>
        <taxon>Dikarya</taxon>
        <taxon>Basidiomycota</taxon>
        <taxon>Pucciniomycotina</taxon>
        <taxon>Pucciniomycetes</taxon>
        <taxon>Pucciniales</taxon>
        <taxon>Coleosporiaceae</taxon>
        <taxon>Cronartium</taxon>
    </lineage>
</organism>
<dbReference type="EMBL" id="MU167401">
    <property type="protein sequence ID" value="KAG0141119.1"/>
    <property type="molecule type" value="Genomic_DNA"/>
</dbReference>